<protein>
    <submittedName>
        <fullName evidence="2">SPOR domain-containing protein</fullName>
    </submittedName>
</protein>
<accession>A0A9X2ICL9</accession>
<evidence type="ECO:0000259" key="1">
    <source>
        <dbReference type="PROSITE" id="PS51724"/>
    </source>
</evidence>
<dbReference type="AlphaFoldDB" id="A0A9X2ICL9"/>
<dbReference type="SUPFAM" id="SSF56925">
    <property type="entry name" value="OMPA-like"/>
    <property type="match status" value="1"/>
</dbReference>
<dbReference type="Proteomes" id="UP001139721">
    <property type="component" value="Unassembled WGS sequence"/>
</dbReference>
<name>A0A9X2ICL9_9GAMM</name>
<feature type="domain" description="SPOR" evidence="1">
    <location>
        <begin position="42"/>
        <end position="118"/>
    </location>
</feature>
<dbReference type="InterPro" id="IPR007730">
    <property type="entry name" value="SPOR-like_dom"/>
</dbReference>
<dbReference type="Gene3D" id="2.40.160.20">
    <property type="match status" value="1"/>
</dbReference>
<proteinExistence type="predicted"/>
<reference evidence="2" key="1">
    <citation type="submission" date="2021-11" db="EMBL/GenBank/DDBJ databases">
        <title>Legionella maioricencis sp. nov., a new species isolated from hot water samples in Mallorca.</title>
        <authorList>
            <person name="Crespi S."/>
            <person name="Drasar V."/>
            <person name="Salva-Serra F."/>
            <person name="Jaen-Luchoro D."/>
            <person name="Pineiro-Iglesias B."/>
            <person name="Aliaga F."/>
            <person name="Fernandez-Juarez V."/>
            <person name="Coll G."/>
            <person name="Moore E.R.B."/>
            <person name="Bennasar-Figueras A."/>
        </authorList>
    </citation>
    <scope>NUCLEOTIDE SEQUENCE</scope>
    <source>
        <strain evidence="2">HCPI-6</strain>
    </source>
</reference>
<dbReference type="GO" id="GO:0042834">
    <property type="term" value="F:peptidoglycan binding"/>
    <property type="evidence" value="ECO:0007669"/>
    <property type="project" value="InterPro"/>
</dbReference>
<sequence length="383" mass="41605">MNDLILKRLAVLNLSLSLMAIVPKISFAQAIYGLDKASHFNTTHHGPFSIYAGAFRSEHSANQLRDKIAARIHYPVRVIATGQLHAVVIGPLPSPQVVRAAGNSLTSTVALKPNKLNRIARVSHEQPKQNITSSPSRATPPKVSLLPPANSLANGISATVLIGGSSYTLDKQQQVFFPAETFRTDSFEVDGNKINFASAIGIAYEKILESDKNKPWNILQSISLGVNAYYNESSRNGSVYEYSLPDFNNATYDMKVKSYRVMLDTEWVLHSLSFGVMPFVEAGIGGAQNTLRFQNIPRPNIGADGGYYNLSNHASTHFAYELGAGLKIPVNNHFIASARYLFVDTGKAESGISDNGTGVLLASPLKTKVQSQSVLFGLSYLFG</sequence>
<evidence type="ECO:0000313" key="2">
    <source>
        <dbReference type="EMBL" id="MCL9685356.1"/>
    </source>
</evidence>
<dbReference type="Pfam" id="PF05036">
    <property type="entry name" value="SPOR"/>
    <property type="match status" value="1"/>
</dbReference>
<dbReference type="InterPro" id="IPR011250">
    <property type="entry name" value="OMP/PagP_B-barrel"/>
</dbReference>
<keyword evidence="3" id="KW-1185">Reference proteome</keyword>
<dbReference type="PROSITE" id="PS51724">
    <property type="entry name" value="SPOR"/>
    <property type="match status" value="1"/>
</dbReference>
<organism evidence="2 3">
    <name type="scientific">Legionella maioricensis</name>
    <dbReference type="NCBI Taxonomy" id="2896528"/>
    <lineage>
        <taxon>Bacteria</taxon>
        <taxon>Pseudomonadati</taxon>
        <taxon>Pseudomonadota</taxon>
        <taxon>Gammaproteobacteria</taxon>
        <taxon>Legionellales</taxon>
        <taxon>Legionellaceae</taxon>
        <taxon>Legionella</taxon>
    </lineage>
</organism>
<dbReference type="EMBL" id="JAJKBJ010000023">
    <property type="protein sequence ID" value="MCL9685356.1"/>
    <property type="molecule type" value="Genomic_DNA"/>
</dbReference>
<gene>
    <name evidence="2" type="ORF">LOX96_14730</name>
</gene>
<dbReference type="Gene3D" id="3.30.70.1070">
    <property type="entry name" value="Sporulation related repeat"/>
    <property type="match status" value="1"/>
</dbReference>
<dbReference type="RefSeq" id="WP_250423664.1">
    <property type="nucleotide sequence ID" value="NZ_JAJKBJ010000023.1"/>
</dbReference>
<comment type="caution">
    <text evidence="2">The sequence shown here is derived from an EMBL/GenBank/DDBJ whole genome shotgun (WGS) entry which is preliminary data.</text>
</comment>
<evidence type="ECO:0000313" key="3">
    <source>
        <dbReference type="Proteomes" id="UP001139721"/>
    </source>
</evidence>
<dbReference type="InterPro" id="IPR036680">
    <property type="entry name" value="SPOR-like_sf"/>
</dbReference>
<dbReference type="SUPFAM" id="SSF110997">
    <property type="entry name" value="Sporulation related repeat"/>
    <property type="match status" value="1"/>
</dbReference>